<proteinExistence type="predicted"/>
<keyword evidence="1" id="KW-1133">Transmembrane helix</keyword>
<protein>
    <submittedName>
        <fullName evidence="2">Uncharacterized protein</fullName>
    </submittedName>
</protein>
<dbReference type="AlphaFoldDB" id="A0A543G0Y6"/>
<organism evidence="2 3">
    <name type="scientific">Flavobacterium branchiophilum</name>
    <dbReference type="NCBI Taxonomy" id="55197"/>
    <lineage>
        <taxon>Bacteria</taxon>
        <taxon>Pseudomonadati</taxon>
        <taxon>Bacteroidota</taxon>
        <taxon>Flavobacteriia</taxon>
        <taxon>Flavobacteriales</taxon>
        <taxon>Flavobacteriaceae</taxon>
        <taxon>Flavobacterium</taxon>
    </lineage>
</organism>
<gene>
    <name evidence="2" type="ORF">BC670_0577</name>
</gene>
<accession>A0A543G0Y6</accession>
<dbReference type="Proteomes" id="UP000320773">
    <property type="component" value="Unassembled WGS sequence"/>
</dbReference>
<evidence type="ECO:0000313" key="3">
    <source>
        <dbReference type="Proteomes" id="UP000320773"/>
    </source>
</evidence>
<feature type="transmembrane region" description="Helical" evidence="1">
    <location>
        <begin position="6"/>
        <end position="31"/>
    </location>
</feature>
<sequence>MKPSKLYNITLLFISHIYIYSFTFILLYNLIRFIKTDFFILKDFLIMSISSPLFVMYIGDTPFIILLMPIMFFIIKYFKPENNIFKIYVISVILISIVNYILLYLNKRHYLDISVISYEGELEYNKLHFMIVSAP</sequence>
<keyword evidence="1" id="KW-0812">Transmembrane</keyword>
<evidence type="ECO:0000256" key="1">
    <source>
        <dbReference type="SAM" id="Phobius"/>
    </source>
</evidence>
<feature type="transmembrane region" description="Helical" evidence="1">
    <location>
        <begin position="87"/>
        <end position="105"/>
    </location>
</feature>
<name>A0A543G0Y6_9FLAO</name>
<reference evidence="2 3" key="1">
    <citation type="submission" date="2019-06" db="EMBL/GenBank/DDBJ databases">
        <title>Genomic Encyclopedia of Archaeal and Bacterial Type Strains, Phase II (KMG-II): from individual species to whole genera.</title>
        <authorList>
            <person name="Goeker M."/>
        </authorList>
    </citation>
    <scope>NUCLEOTIDE SEQUENCE [LARGE SCALE GENOMIC DNA]</scope>
    <source>
        <strain evidence="2 3">DSM 24789</strain>
    </source>
</reference>
<evidence type="ECO:0000313" key="2">
    <source>
        <dbReference type="EMBL" id="TQM39748.1"/>
    </source>
</evidence>
<keyword evidence="1" id="KW-0472">Membrane</keyword>
<feature type="transmembrane region" description="Helical" evidence="1">
    <location>
        <begin position="52"/>
        <end position="75"/>
    </location>
</feature>
<dbReference type="EMBL" id="VFPJ01000001">
    <property type="protein sequence ID" value="TQM39748.1"/>
    <property type="molecule type" value="Genomic_DNA"/>
</dbReference>
<comment type="caution">
    <text evidence="2">The sequence shown here is derived from an EMBL/GenBank/DDBJ whole genome shotgun (WGS) entry which is preliminary data.</text>
</comment>